<dbReference type="Pfam" id="PF24187">
    <property type="entry name" value="DUF7415"/>
    <property type="match status" value="2"/>
</dbReference>
<organism evidence="2 3">
    <name type="scientific">Yersinia phage phiR2-01</name>
    <dbReference type="NCBI Taxonomy" id="1206557"/>
    <lineage>
        <taxon>Viruses</taxon>
        <taxon>Duplodnaviria</taxon>
        <taxon>Heunggongvirae</taxon>
        <taxon>Uroviricota</taxon>
        <taxon>Caudoviricetes</taxon>
        <taxon>Demerecviridae</taxon>
        <taxon>Markadamsvirinae</taxon>
        <taxon>Epseptimavirus</taxon>
        <taxon>Epseptimavirus R201</taxon>
    </lineage>
</organism>
<dbReference type="EMBL" id="HE956708">
    <property type="protein sequence ID" value="CCI88526.1"/>
    <property type="molecule type" value="Genomic_DNA"/>
</dbReference>
<accession>I7K2P8</accession>
<feature type="domain" description="DUF7415" evidence="1">
    <location>
        <begin position="12"/>
        <end position="62"/>
    </location>
</feature>
<keyword evidence="3" id="KW-1185">Reference proteome</keyword>
<name>I7K2P8_9CAUD</name>
<reference evidence="2" key="1">
    <citation type="submission" date="2016-03" db="EMBL/GenBank/DDBJ databases">
        <title>Genomic, physiological and proteomic characterization of the T5-like bacteriophage phiR2-01 infecting Yersinia enterocolitia.</title>
        <authorList>
            <person name="Pajunen M.I."/>
            <person name="Happonen L.J."/>
            <person name="Jun J.W."/>
            <person name="Malmstrom J."/>
            <person name="Nawaz A."/>
            <person name="Mattinen L."/>
            <person name="Skurnik M."/>
        </authorList>
    </citation>
    <scope>NUCLEOTIDE SEQUENCE</scope>
</reference>
<feature type="domain" description="DUF7415" evidence="1">
    <location>
        <begin position="66"/>
        <end position="109"/>
    </location>
</feature>
<dbReference type="Proteomes" id="UP000002908">
    <property type="component" value="Segment"/>
</dbReference>
<dbReference type="KEGG" id="vg:14296781"/>
<dbReference type="OrthoDB" id="11497at10239"/>
<protein>
    <recommendedName>
        <fullName evidence="1">DUF7415 domain-containing protein</fullName>
    </recommendedName>
</protein>
<evidence type="ECO:0000259" key="1">
    <source>
        <dbReference type="Pfam" id="PF24187"/>
    </source>
</evidence>
<evidence type="ECO:0000313" key="2">
    <source>
        <dbReference type="EMBL" id="CCI88526.1"/>
    </source>
</evidence>
<proteinExistence type="predicted"/>
<gene>
    <name evidence="2" type="primary">g098</name>
    <name evidence="2" type="ORF">BN79_117</name>
</gene>
<sequence length="139" mass="16006">MFGPKEINPILLNFWRSLPHGIQNEVINKLKIWCENNEIFLAYRGPLQEAACIGISVPISEDLEEIVDWKELDLMGLVFALNYTIFMPAQHRMIVDYDTGESPAFHVNELEGWSYSPEEINEGIKRLRHFGYQIPGLTA</sequence>
<dbReference type="InterPro" id="IPR055838">
    <property type="entry name" value="DUF7415"/>
</dbReference>
<dbReference type="RefSeq" id="YP_007237077.1">
    <property type="nucleotide sequence ID" value="NC_019919.2"/>
</dbReference>
<evidence type="ECO:0000313" key="3">
    <source>
        <dbReference type="Proteomes" id="UP000002908"/>
    </source>
</evidence>
<dbReference type="GeneID" id="14296781"/>